<gene>
    <name evidence="1" type="ORF">CARUB_v10019527mg</name>
</gene>
<reference evidence="2" key="1">
    <citation type="journal article" date="2013" name="Nat. Genet.">
        <title>The Capsella rubella genome and the genomic consequences of rapid mating system evolution.</title>
        <authorList>
            <person name="Slotte T."/>
            <person name="Hazzouri K.M."/>
            <person name="Agren J.A."/>
            <person name="Koenig D."/>
            <person name="Maumus F."/>
            <person name="Guo Y.L."/>
            <person name="Steige K."/>
            <person name="Platts A.E."/>
            <person name="Escobar J.S."/>
            <person name="Newman L.K."/>
            <person name="Wang W."/>
            <person name="Mandakova T."/>
            <person name="Vello E."/>
            <person name="Smith L.M."/>
            <person name="Henz S.R."/>
            <person name="Steffen J."/>
            <person name="Takuno S."/>
            <person name="Brandvain Y."/>
            <person name="Coop G."/>
            <person name="Andolfatto P."/>
            <person name="Hu T.T."/>
            <person name="Blanchette M."/>
            <person name="Clark R.M."/>
            <person name="Quesneville H."/>
            <person name="Nordborg M."/>
            <person name="Gaut B.S."/>
            <person name="Lysak M.A."/>
            <person name="Jenkins J."/>
            <person name="Grimwood J."/>
            <person name="Chapman J."/>
            <person name="Prochnik S."/>
            <person name="Shu S."/>
            <person name="Rokhsar D."/>
            <person name="Schmutz J."/>
            <person name="Weigel D."/>
            <person name="Wright S.I."/>
        </authorList>
    </citation>
    <scope>NUCLEOTIDE SEQUENCE [LARGE SCALE GENOMIC DNA]</scope>
    <source>
        <strain evidence="2">cv. Monte Gargano</strain>
    </source>
</reference>
<dbReference type="SUPFAM" id="SSF81383">
    <property type="entry name" value="F-box domain"/>
    <property type="match status" value="1"/>
</dbReference>
<sequence>GRKLSMGQKHGVDARCNAAEVCDCWEILSEFINGSSSPSFDDLPDDCLSIISSLTNTPRDAFLAGLVSKNFGLQFDSDSVWEKFLPSSDYVSLIPKSRVFASKKELYFALCEPFPNHNGRMSFRLDKASGKKCVMLSARKLLIRRVLDPRHWKWISIPESRFEKVPELVNIDALDIRGFLNTRMISPRTHYSVYIVYTKLSHCYGFQTCRILAGVGFQGHEIPKTFICFDTIKMWPDKKITYSKKRRDGWMEAKIGDIFNDGGLTGFDLIEVRIYDVAHRPRTKSGVIIEGIEFRPKDTSQ</sequence>
<dbReference type="PANTHER" id="PTHR32278">
    <property type="entry name" value="F-BOX DOMAIN-CONTAINING PROTEIN"/>
    <property type="match status" value="1"/>
</dbReference>
<keyword evidence="2" id="KW-1185">Reference proteome</keyword>
<dbReference type="eggNOG" id="ENOG502QRA4">
    <property type="taxonomic scope" value="Eukaryota"/>
</dbReference>
<dbReference type="EMBL" id="KB870809">
    <property type="protein sequence ID" value="EOA26105.1"/>
    <property type="molecule type" value="Genomic_DNA"/>
</dbReference>
<dbReference type="Pfam" id="PF14299">
    <property type="entry name" value="PP2"/>
    <property type="match status" value="1"/>
</dbReference>
<dbReference type="CDD" id="cd22162">
    <property type="entry name" value="F-box_AtSKIP3-like"/>
    <property type="match status" value="1"/>
</dbReference>
<proteinExistence type="predicted"/>
<dbReference type="STRING" id="81985.R0HLK4"/>
<dbReference type="KEGG" id="crb:17884717"/>
<dbReference type="OrthoDB" id="1025856at2759"/>
<evidence type="ECO:0000313" key="1">
    <source>
        <dbReference type="EMBL" id="EOA26105.1"/>
    </source>
</evidence>
<dbReference type="AlphaFoldDB" id="R0HLK4"/>
<dbReference type="Proteomes" id="UP000029121">
    <property type="component" value="Unassembled WGS sequence"/>
</dbReference>
<evidence type="ECO:0000313" key="2">
    <source>
        <dbReference type="Proteomes" id="UP000029121"/>
    </source>
</evidence>
<dbReference type="InterPro" id="IPR036047">
    <property type="entry name" value="F-box-like_dom_sf"/>
</dbReference>
<organism evidence="1 2">
    <name type="scientific">Capsella rubella</name>
    <dbReference type="NCBI Taxonomy" id="81985"/>
    <lineage>
        <taxon>Eukaryota</taxon>
        <taxon>Viridiplantae</taxon>
        <taxon>Streptophyta</taxon>
        <taxon>Embryophyta</taxon>
        <taxon>Tracheophyta</taxon>
        <taxon>Spermatophyta</taxon>
        <taxon>Magnoliopsida</taxon>
        <taxon>eudicotyledons</taxon>
        <taxon>Gunneridae</taxon>
        <taxon>Pentapetalae</taxon>
        <taxon>rosids</taxon>
        <taxon>malvids</taxon>
        <taxon>Brassicales</taxon>
        <taxon>Brassicaceae</taxon>
        <taxon>Camelineae</taxon>
        <taxon>Capsella</taxon>
    </lineage>
</organism>
<name>R0HLK4_9BRAS</name>
<dbReference type="PANTHER" id="PTHR32278:SF57">
    <property type="entry name" value="F-BOX PROTEIN PP2-B2-RELATED"/>
    <property type="match status" value="1"/>
</dbReference>
<accession>R0HLK4</accession>
<feature type="non-terminal residue" evidence="1">
    <location>
        <position position="1"/>
    </location>
</feature>
<protein>
    <recommendedName>
        <fullName evidence="3">F-box domain-containing protein</fullName>
    </recommendedName>
</protein>
<evidence type="ECO:0008006" key="3">
    <source>
        <dbReference type="Google" id="ProtNLM"/>
    </source>
</evidence>
<dbReference type="InterPro" id="IPR025886">
    <property type="entry name" value="PP2-like"/>
</dbReference>